<dbReference type="AlphaFoldDB" id="A0A0M3KHZ9"/>
<reference evidence="2 3" key="2">
    <citation type="submission" date="2018-11" db="EMBL/GenBank/DDBJ databases">
        <authorList>
            <consortium name="Pathogen Informatics"/>
        </authorList>
    </citation>
    <scope>NUCLEOTIDE SEQUENCE [LARGE SCALE GENOMIC DNA]</scope>
</reference>
<organism evidence="4">
    <name type="scientific">Anisakis simplex</name>
    <name type="common">Herring worm</name>
    <dbReference type="NCBI Taxonomy" id="6269"/>
    <lineage>
        <taxon>Eukaryota</taxon>
        <taxon>Metazoa</taxon>
        <taxon>Ecdysozoa</taxon>
        <taxon>Nematoda</taxon>
        <taxon>Chromadorea</taxon>
        <taxon>Rhabditida</taxon>
        <taxon>Spirurina</taxon>
        <taxon>Ascaridomorpha</taxon>
        <taxon>Ascaridoidea</taxon>
        <taxon>Anisakidae</taxon>
        <taxon>Anisakis</taxon>
        <taxon>Anisakis simplex complex</taxon>
    </lineage>
</organism>
<dbReference type="Proteomes" id="UP000267096">
    <property type="component" value="Unassembled WGS sequence"/>
</dbReference>
<dbReference type="EMBL" id="UYRR01038433">
    <property type="protein sequence ID" value="VDK73543.1"/>
    <property type="molecule type" value="Genomic_DNA"/>
</dbReference>
<evidence type="ECO:0000256" key="1">
    <source>
        <dbReference type="SAM" id="MobiDB-lite"/>
    </source>
</evidence>
<accession>A0A0M3KHZ9</accession>
<evidence type="ECO:0000313" key="4">
    <source>
        <dbReference type="WBParaSite" id="ASIM_0002061401-mRNA-1"/>
    </source>
</evidence>
<name>A0A0M3KHZ9_ANISI</name>
<reference evidence="4" key="1">
    <citation type="submission" date="2017-02" db="UniProtKB">
        <authorList>
            <consortium name="WormBaseParasite"/>
        </authorList>
    </citation>
    <scope>IDENTIFICATION</scope>
</reference>
<protein>
    <submittedName>
        <fullName evidence="4">LZ_Tnp_IS66 domain-containing protein</fullName>
    </submittedName>
</protein>
<evidence type="ECO:0000313" key="2">
    <source>
        <dbReference type="EMBL" id="VDK73543.1"/>
    </source>
</evidence>
<keyword evidence="3" id="KW-1185">Reference proteome</keyword>
<dbReference type="WBParaSite" id="ASIM_0002061401-mRNA-1">
    <property type="protein sequence ID" value="ASIM_0002061401-mRNA-1"/>
    <property type="gene ID" value="ASIM_0002061401"/>
</dbReference>
<sequence length="100" mass="11961">MTINFSLLKLQELRKHFAYDDKQLSEVSDLLLRMKELAHRQTFGDILLSTKQAESILENLQKRPAKRRRKAKKKQPDRPRRSFSSDPDAKWADFPIKYRF</sequence>
<feature type="compositionally biased region" description="Basic residues" evidence="1">
    <location>
        <begin position="63"/>
        <end position="73"/>
    </location>
</feature>
<gene>
    <name evidence="2" type="ORF">ASIM_LOCUS19997</name>
</gene>
<evidence type="ECO:0000313" key="3">
    <source>
        <dbReference type="Proteomes" id="UP000267096"/>
    </source>
</evidence>
<proteinExistence type="predicted"/>
<feature type="region of interest" description="Disordered" evidence="1">
    <location>
        <begin position="58"/>
        <end position="100"/>
    </location>
</feature>